<dbReference type="AlphaFoldDB" id="W4LVR6"/>
<name>W4LVR6_ENTF1</name>
<evidence type="ECO:0000259" key="1">
    <source>
        <dbReference type="Pfam" id="PF16268"/>
    </source>
</evidence>
<protein>
    <recommendedName>
        <fullName evidence="1">DUF4921 domain-containing protein</fullName>
    </recommendedName>
</protein>
<dbReference type="PANTHER" id="PTHR42763:SF2">
    <property type="entry name" value="ADP-GLUCOSE PHOSPHORYLASE"/>
    <property type="match status" value="1"/>
</dbReference>
<dbReference type="InterPro" id="IPR053177">
    <property type="entry name" value="ADP-glucose_phosphorylase"/>
</dbReference>
<reference evidence="2 3" key="1">
    <citation type="journal article" date="2014" name="Nature">
        <title>An environmental bacterial taxon with a large and distinct metabolic repertoire.</title>
        <authorList>
            <person name="Wilson M.C."/>
            <person name="Mori T."/>
            <person name="Ruckert C."/>
            <person name="Uria A.R."/>
            <person name="Helf M.J."/>
            <person name="Takada K."/>
            <person name="Gernert C."/>
            <person name="Steffens U.A."/>
            <person name="Heycke N."/>
            <person name="Schmitt S."/>
            <person name="Rinke C."/>
            <person name="Helfrich E.J."/>
            <person name="Brachmann A.O."/>
            <person name="Gurgui C."/>
            <person name="Wakimoto T."/>
            <person name="Kracht M."/>
            <person name="Crusemann M."/>
            <person name="Hentschel U."/>
            <person name="Abe I."/>
            <person name="Matsunaga S."/>
            <person name="Kalinowski J."/>
            <person name="Takeyama H."/>
            <person name="Piel J."/>
        </authorList>
    </citation>
    <scope>NUCLEOTIDE SEQUENCE [LARGE SCALE GENOMIC DNA]</scope>
    <source>
        <strain evidence="3">TSY1</strain>
    </source>
</reference>
<organism evidence="2 3">
    <name type="scientific">Entotheonella factor</name>
    <dbReference type="NCBI Taxonomy" id="1429438"/>
    <lineage>
        <taxon>Bacteria</taxon>
        <taxon>Pseudomonadati</taxon>
        <taxon>Nitrospinota/Tectimicrobiota group</taxon>
        <taxon>Candidatus Tectimicrobiota</taxon>
        <taxon>Candidatus Entotheonellia</taxon>
        <taxon>Candidatus Entotheonellales</taxon>
        <taxon>Candidatus Entotheonellaceae</taxon>
        <taxon>Candidatus Entotheonella</taxon>
    </lineage>
</organism>
<dbReference type="HOGENOM" id="CLU_770938_0_0_7"/>
<evidence type="ECO:0000313" key="3">
    <source>
        <dbReference type="Proteomes" id="UP000019141"/>
    </source>
</evidence>
<dbReference type="SUPFAM" id="SSF54197">
    <property type="entry name" value="HIT-like"/>
    <property type="match status" value="1"/>
</dbReference>
<sequence length="359" mass="40439">MGIEYGVKDGALLWIRNPFTGAVLYFNEIHRKPHSFRRLTNTSPPKSAPQALSPETFNSEARRVQSACVFCPGNEAQTTHEVMRMSYGDVYPPEALPDGCAADDWAMRVVQNLVPRIPEVCTGGRNESYVIMEDARHFLPGATALGDVMWSGALPAGHIEHTLRLATRVMRHSLDNPAVKSVLIRKHQGRESGASQPHIHMQVIGVDRVFPTIEREIEVTDRHPEMWSESIDLMRTFGFQLEAGDGIVTQWSPFGSFSRHFEIISLEDWQPLTTLSEARMHVFSQYVHRLLRVLGPDPYDLEIHHGEGIPLHLHLNARRYVYANIGGTLNAPSDLAENVLPPTREMIQSLAQRMRDTQA</sequence>
<dbReference type="EMBL" id="AZHW01000196">
    <property type="protein sequence ID" value="ETX01836.1"/>
    <property type="molecule type" value="Genomic_DNA"/>
</dbReference>
<accession>W4LVR6</accession>
<keyword evidence="3" id="KW-1185">Reference proteome</keyword>
<dbReference type="InterPro" id="IPR036265">
    <property type="entry name" value="HIT-like_sf"/>
</dbReference>
<proteinExistence type="predicted"/>
<comment type="caution">
    <text evidence="2">The sequence shown here is derived from an EMBL/GenBank/DDBJ whole genome shotgun (WGS) entry which is preliminary data.</text>
</comment>
<dbReference type="Pfam" id="PF16268">
    <property type="entry name" value="DUF4921"/>
    <property type="match status" value="1"/>
</dbReference>
<feature type="domain" description="DUF4921" evidence="1">
    <location>
        <begin position="134"/>
        <end position="296"/>
    </location>
</feature>
<dbReference type="Proteomes" id="UP000019141">
    <property type="component" value="Unassembled WGS sequence"/>
</dbReference>
<evidence type="ECO:0000313" key="2">
    <source>
        <dbReference type="EMBL" id="ETX01836.1"/>
    </source>
</evidence>
<gene>
    <name evidence="2" type="ORF">ETSY1_05765</name>
</gene>
<dbReference type="InterPro" id="IPR032576">
    <property type="entry name" value="DUF4921"/>
</dbReference>
<dbReference type="PANTHER" id="PTHR42763">
    <property type="entry name" value="ADP-GLUCOSE PHOSPHORYLASE"/>
    <property type="match status" value="1"/>
</dbReference>
<dbReference type="Gene3D" id="3.30.428.10">
    <property type="entry name" value="HIT-like"/>
    <property type="match status" value="1"/>
</dbReference>